<dbReference type="EMBL" id="AFQD01000016">
    <property type="protein sequence ID" value="EGQ80849.1"/>
    <property type="molecule type" value="Genomic_DNA"/>
</dbReference>
<name>F9EJL8_9FUSO</name>
<protein>
    <recommendedName>
        <fullName evidence="3">Autotransporter domain-containing protein</fullName>
    </recommendedName>
</protein>
<gene>
    <name evidence="1" type="ORF">HMPREF9094_0122</name>
</gene>
<keyword evidence="2" id="KW-1185">Reference proteome</keyword>
<dbReference type="NCBIfam" id="NF033175">
    <property type="entry name" value="fuso_auto_Nterm"/>
    <property type="match status" value="1"/>
</dbReference>
<dbReference type="HOGENOM" id="CLU_000258_0_0_0"/>
<dbReference type="InterPro" id="IPR053787">
    <property type="entry name" value="Autotransptr-assoc_N"/>
</dbReference>
<feature type="non-terminal residue" evidence="1">
    <location>
        <position position="1938"/>
    </location>
</feature>
<organism evidence="1 2">
    <name type="scientific">Fusobacterium animalis ATCC 51191</name>
    <dbReference type="NCBI Taxonomy" id="997347"/>
    <lineage>
        <taxon>Bacteria</taxon>
        <taxon>Fusobacteriati</taxon>
        <taxon>Fusobacteriota</taxon>
        <taxon>Fusobacteriia</taxon>
        <taxon>Fusobacteriales</taxon>
        <taxon>Fusobacteriaceae</taxon>
        <taxon>Fusobacterium</taxon>
    </lineage>
</organism>
<sequence>MGNNNLYKIENTLRSIAKRYKSVKYSLGLAILFLMMGVGAFSAEVNDPQVNGVPTREEIATSKENLRNSVGSLQSKIDSARAENEKGLTGLKLELIQLMEQGDQVVKSPWASWQFGLNYMYSDWRGTYKGRGDKSKKYPYEGIFTRSTDPFERYTSPESANYKLLAKSANPYSASTSNRNGQLGYGIASTIPVPEPIVSLELSAGIRPRKVDKQPLNIQLDPVNAPAAPTLNVSANTPVAVTPPTVTPPTVTLNLPTPNTKPFNDFSFTNGRFGDYEQPVDKKEAANTTYSLGYNPLTNQLDKNGYRIVNGAINETKTPIAAIWRINDKRGTLRTQDTEANWNSGMSEDVTNPIVHGFNYGGNSATDRVRFYVAGDINDDGTNTLGTNNKKGAIALHSVWNGTYHDIEGYLKGRSTMFSIETWHSPKLVFKNIKVDIQGNENTLFYIYPHSYPGLVKREGSNDYNAFAQRGAFIGEVNADIKSQKNAIYSVMGLSGGLNITSTGIYKLEGASNLVYSGLGYSPSFQNFIGNNATDGWVSDRYKTGMTPVINLKTAPESYGDGNVIMYFSDLLPDGVSGYPTTTIYDGDHNNWEKTKIGIFQGEIRASARIGEQLNIGGTDTQTTLGDSLGNNKYVENNVGILAQSGQRGAVGTREIIPSEDLGAVNYQNVNKDKIHALYVNDIDITFGKYSKGGIMVASERGTQVDVAVTDTANPHHTDVIKNGSGNPIPGKTDKATIPVRTDDILDYNKTHATYTNDNKIISSTVESTNEAAIGTIIGYAKGSWKDSDTRMNRVSGVAGMSAATRTAFENAKSEINFGTPVRMSARYAEIGGKKYNPVAYVAEGGKITAKDTTAYGYGSVIAYAKNQMDGATIKSSGEIKIDGNIEAKDEWAANDANTNKEKYKNLGAYADGEGTKIEVTKNAIVNGLGAFADNKGRVVISGAASVLNSGKSTALAATNGGNVTFGGGNINVGSNAEDSSTPFYADTNSNSKINFKGLTKVNMTKGTFLVGDTSEYQAGAAATNANGEITGGTKYNGMSNVELTVSGDAKIVKNTVGGPTVTWNGPGSLATDISTTTHISKITAPAANYLAYYSNGNYIINANAQLGNSSAADSFDTIKMTREKVTINSGKKVYSTTGVGLAMASSKGATSNAVSGYENNGIVDISGGARTKAGINVSYGTIKNNGTVKLDYGVGLYGTNGSRIENTSNGVINVTNSGYGIVGMATGQTPQNYGRDTTAGTAVEIVNNGQINVAGDNAIAIYADDNKGVALNEITVTNTHKITVSGNRGVGIAIRDSINSGSGGVVNVTGAGSSDIVTGTNGVGIYAENSEVKLNSNYGIETKEGGVGIYAAKSSIPTASTLEYKYSGSTSGRGMAIVYTKANTTNSTNIKLVNSTGTIGGLIGIFANGGGTFTNNGTITGSSTAKEFAIIGENSNIVNNAAITLGNASSITTPNIALYSKTNNSITNTATVKVGNNSIGLYGYAVNNSGDITVGEKGSAIYSQGGNVNITSGTINVGKNEAVGVYTAGNSQTITSNATAMNIEDGSFGFANVGKGNTIISQTPNVSLKNNSMYIYSKNNATINNATNLKSTGTTGNNYGIYASGTVTNTGNIDFKNGLGNVGIYSTYGGTATNNATISVGESDATNSIYSIGMAAGFIGDKATPAYTGNIINNGTINVTGKESIGMYGVGSGTTVYNGTPTNKSATINLSADGTMGMYLDEGAKGYNYGTITTVGSPKKAVGIVVRKGAEFTNEGTVNINSAGGYAFFKANGGVIKNYGTFTISGGAGKEYTPGNKPTTKMVGGVEIEAKAGAQEATIKDPSGNIVKPTLVPIIEGKRNAEISSLGMYIDTLRGTNPINGLGAIKVAKADLIIGSEAAQKTTSKYIQVSQDILKPYNKVIANNPQIEDWGIYSGAFTWIATGTINKTTGLINNVYM</sequence>
<comment type="caution">
    <text evidence="1">The sequence shown here is derived from an EMBL/GenBank/DDBJ whole genome shotgun (WGS) entry which is preliminary data.</text>
</comment>
<reference evidence="1 2" key="1">
    <citation type="submission" date="2011-05" db="EMBL/GenBank/DDBJ databases">
        <authorList>
            <person name="Muzny D."/>
            <person name="Qin X."/>
            <person name="Deng J."/>
            <person name="Jiang H."/>
            <person name="Liu Y."/>
            <person name="Qu J."/>
            <person name="Song X.-Z."/>
            <person name="Zhang L."/>
            <person name="Thornton R."/>
            <person name="Coyle M."/>
            <person name="Francisco L."/>
            <person name="Jackson L."/>
            <person name="Javaid M."/>
            <person name="Korchina V."/>
            <person name="Kovar C."/>
            <person name="Mata R."/>
            <person name="Mathew T."/>
            <person name="Ngo R."/>
            <person name="Nguyen L."/>
            <person name="Nguyen N."/>
            <person name="Okwuonu G."/>
            <person name="Ongeri F."/>
            <person name="Pham C."/>
            <person name="Simmons D."/>
            <person name="Wilczek-Boney K."/>
            <person name="Hale W."/>
            <person name="Jakkamsetti A."/>
            <person name="Pham P."/>
            <person name="Ruth R."/>
            <person name="San Lucas F."/>
            <person name="Warren J."/>
            <person name="Zhang J."/>
            <person name="Zhao Z."/>
            <person name="Zhou C."/>
            <person name="Zhu D."/>
            <person name="Lee S."/>
            <person name="Bess C."/>
            <person name="Blankenburg K."/>
            <person name="Forbes L."/>
            <person name="Fu Q."/>
            <person name="Gubbala S."/>
            <person name="Hirani K."/>
            <person name="Jayaseelan J.C."/>
            <person name="Lara F."/>
            <person name="Munidasa M."/>
            <person name="Palculict T."/>
            <person name="Patil S."/>
            <person name="Pu L.-L."/>
            <person name="Saada N."/>
            <person name="Tang L."/>
            <person name="Weissenberger G."/>
            <person name="Zhu Y."/>
            <person name="Hemphill L."/>
            <person name="Shang Y."/>
            <person name="Youmans B."/>
            <person name="Ayvaz T."/>
            <person name="Ross M."/>
            <person name="Santibanez J."/>
            <person name="Aqrawi P."/>
            <person name="Gross S."/>
            <person name="Joshi V."/>
            <person name="Fowler G."/>
            <person name="Nazareth L."/>
            <person name="Reid J."/>
            <person name="Worley K."/>
            <person name="Petrosino J."/>
            <person name="Highlander S."/>
            <person name="Gibbs R."/>
        </authorList>
    </citation>
    <scope>NUCLEOTIDE SEQUENCE [LARGE SCALE GENOMIC DNA]</scope>
    <source>
        <strain evidence="1 2">ATCC 51191</strain>
    </source>
</reference>
<dbReference type="Proteomes" id="UP000005392">
    <property type="component" value="Unassembled WGS sequence"/>
</dbReference>
<evidence type="ECO:0000313" key="1">
    <source>
        <dbReference type="EMBL" id="EGQ80849.1"/>
    </source>
</evidence>
<evidence type="ECO:0000313" key="2">
    <source>
        <dbReference type="Proteomes" id="UP000005392"/>
    </source>
</evidence>
<accession>F9EJL8</accession>
<evidence type="ECO:0008006" key="3">
    <source>
        <dbReference type="Google" id="ProtNLM"/>
    </source>
</evidence>
<proteinExistence type="predicted"/>